<organism evidence="7 8">
    <name type="scientific">Aspergillus taichungensis</name>
    <dbReference type="NCBI Taxonomy" id="482145"/>
    <lineage>
        <taxon>Eukaryota</taxon>
        <taxon>Fungi</taxon>
        <taxon>Dikarya</taxon>
        <taxon>Ascomycota</taxon>
        <taxon>Pezizomycotina</taxon>
        <taxon>Eurotiomycetes</taxon>
        <taxon>Eurotiomycetidae</taxon>
        <taxon>Eurotiales</taxon>
        <taxon>Aspergillaceae</taxon>
        <taxon>Aspergillus</taxon>
        <taxon>Aspergillus subgen. Circumdati</taxon>
    </lineage>
</organism>
<keyword evidence="8" id="KW-1185">Reference proteome</keyword>
<keyword evidence="4" id="KW-0720">Serine protease</keyword>
<reference evidence="8" key="1">
    <citation type="submission" date="2017-12" db="EMBL/GenBank/DDBJ databases">
        <authorList>
            <consortium name="DOE Joint Genome Institute"/>
            <person name="Mondo S.J."/>
            <person name="Kjaerbolling I."/>
            <person name="Vesth T.C."/>
            <person name="Frisvad J.C."/>
            <person name="Nybo J.L."/>
            <person name="Theobald S."/>
            <person name="Kuo A."/>
            <person name="Bowyer P."/>
            <person name="Matsuda Y."/>
            <person name="Lyhne E.K."/>
            <person name="Kogle M.E."/>
            <person name="Clum A."/>
            <person name="Lipzen A."/>
            <person name="Salamov A."/>
            <person name="Ngan C.Y."/>
            <person name="Daum C."/>
            <person name="Chiniquy J."/>
            <person name="Barry K."/>
            <person name="LaButti K."/>
            <person name="Haridas S."/>
            <person name="Simmons B.A."/>
            <person name="Magnuson J.K."/>
            <person name="Mortensen U.H."/>
            <person name="Larsen T.O."/>
            <person name="Grigoriev I.V."/>
            <person name="Baker S.E."/>
            <person name="Andersen M.R."/>
            <person name="Nordberg H.P."/>
            <person name="Cantor M.N."/>
            <person name="Hua S.X."/>
        </authorList>
    </citation>
    <scope>NUCLEOTIDE SEQUENCE [LARGE SCALE GENOMIC DNA]</scope>
    <source>
        <strain evidence="8">IBT 19404</strain>
    </source>
</reference>
<dbReference type="InterPro" id="IPR051048">
    <property type="entry name" value="Peptidase_S8/S53_subtilisin"/>
</dbReference>
<evidence type="ECO:0000313" key="7">
    <source>
        <dbReference type="EMBL" id="PLN84900.1"/>
    </source>
</evidence>
<feature type="domain" description="Peptidase S8/S53" evidence="6">
    <location>
        <begin position="189"/>
        <end position="445"/>
    </location>
</feature>
<dbReference type="PANTHER" id="PTHR43399:SF5">
    <property type="entry name" value="PEPTIDASE S8 FAMILY WITH PROTEASE-ASSOCIATED DOMAIN"/>
    <property type="match status" value="1"/>
</dbReference>
<keyword evidence="2" id="KW-0732">Signal</keyword>
<dbReference type="CDD" id="cd04842">
    <property type="entry name" value="Peptidases_S8_Kp43_protease"/>
    <property type="match status" value="1"/>
</dbReference>
<dbReference type="OrthoDB" id="10256524at2759"/>
<name>A0A2J5I4S3_9EURO</name>
<gene>
    <name evidence="7" type="ORF">BDW42DRAFT_199036</name>
</gene>
<dbReference type="GO" id="GO:0006508">
    <property type="term" value="P:proteolysis"/>
    <property type="evidence" value="ECO:0007669"/>
    <property type="project" value="UniProtKB-KW"/>
</dbReference>
<dbReference type="InterPro" id="IPR023828">
    <property type="entry name" value="Peptidase_S8_Ser-AS"/>
</dbReference>
<dbReference type="PROSITE" id="PS00138">
    <property type="entry name" value="SUBTILASE_SER"/>
    <property type="match status" value="1"/>
</dbReference>
<dbReference type="InterPro" id="IPR008979">
    <property type="entry name" value="Galactose-bd-like_sf"/>
</dbReference>
<dbReference type="AlphaFoldDB" id="A0A2J5I4S3"/>
<dbReference type="Gene3D" id="2.60.120.380">
    <property type="match status" value="1"/>
</dbReference>
<keyword evidence="5" id="KW-0865">Zymogen</keyword>
<evidence type="ECO:0000256" key="3">
    <source>
        <dbReference type="ARBA" id="ARBA00022801"/>
    </source>
</evidence>
<evidence type="ECO:0000313" key="8">
    <source>
        <dbReference type="Proteomes" id="UP000235023"/>
    </source>
</evidence>
<evidence type="ECO:0000256" key="2">
    <source>
        <dbReference type="ARBA" id="ARBA00022729"/>
    </source>
</evidence>
<proteinExistence type="predicted"/>
<dbReference type="InterPro" id="IPR034058">
    <property type="entry name" value="TagA/B/C/D_pept_dom"/>
</dbReference>
<keyword evidence="1" id="KW-0645">Protease</keyword>
<accession>A0A2J5I4S3</accession>
<protein>
    <submittedName>
        <fullName evidence="7">Peptidase S8/S53 domain-containing protein</fullName>
    </submittedName>
</protein>
<dbReference type="PANTHER" id="PTHR43399">
    <property type="entry name" value="SUBTILISIN-RELATED"/>
    <property type="match status" value="1"/>
</dbReference>
<sequence length="603" mass="66909">MATPAAQINGNDITQDWAKEQRAKEGWSELETMGDSMTKYHLIILGEPLKRELKTKLGGFGVKILQHNGDNIYLCHCTRKEKLKTICDETGIHGMIPLPPDFKIEPSLKHLENDDDTQTVQISLRSETAASAEESEMKIEEDKQTIQMDVNNIAAIRGVRTIPEMRAITVADSGFDKGNLADVHPAKWQTNDTDGHGTHVCDSFKGAAPKSTLIMQSLDNGKINGKTKLATDMHKLLHQSYFNHASRVHTNSWGPVWRDPVTKELTGQCPYGEARAMDEFIYEHPDMCKLKVESPNKWWIGHIGSFAAAKNVITIGSCQNSGTSTDKSGIIYSPNGKNHWTQDDISPFSSHGPTFERRIKPDVVAPASRNPGFEYYGPAERPYWRYLSGTSMATPQVAGCVAVLREVLITKCNKPEPTAALIKALLINGATSLGKHIPRAQQGFGRVNLANSIIIPGEAESKNRAFVEGDLSDDLSDDPDRNKYRKEIDLSKYLPSDYVVSPIAPKLTLKVTMVYSDWAGEALQHNVNLGVSVPDHGFRYGNAHEDNYHKPDNLNNVEQVVWSGLEHKTQATIRVTLQNALMDDRSDAKQSFALVWSVTPDKS</sequence>
<dbReference type="SUPFAM" id="SSF52743">
    <property type="entry name" value="Subtilisin-like"/>
    <property type="match status" value="1"/>
</dbReference>
<dbReference type="Proteomes" id="UP000235023">
    <property type="component" value="Unassembled WGS sequence"/>
</dbReference>
<keyword evidence="3" id="KW-0378">Hydrolase</keyword>
<dbReference type="GO" id="GO:0004252">
    <property type="term" value="F:serine-type endopeptidase activity"/>
    <property type="evidence" value="ECO:0007669"/>
    <property type="project" value="InterPro"/>
</dbReference>
<dbReference type="EMBL" id="KZ559508">
    <property type="protein sequence ID" value="PLN84900.1"/>
    <property type="molecule type" value="Genomic_DNA"/>
</dbReference>
<dbReference type="InterPro" id="IPR015500">
    <property type="entry name" value="Peptidase_S8_subtilisin-rel"/>
</dbReference>
<dbReference type="Pfam" id="PF00082">
    <property type="entry name" value="Peptidase_S8"/>
    <property type="match status" value="1"/>
</dbReference>
<evidence type="ECO:0000256" key="4">
    <source>
        <dbReference type="ARBA" id="ARBA00022825"/>
    </source>
</evidence>
<evidence type="ECO:0000256" key="5">
    <source>
        <dbReference type="ARBA" id="ARBA00023145"/>
    </source>
</evidence>
<evidence type="ECO:0000256" key="1">
    <source>
        <dbReference type="ARBA" id="ARBA00022670"/>
    </source>
</evidence>
<dbReference type="Gene3D" id="3.40.50.200">
    <property type="entry name" value="Peptidase S8/S53 domain"/>
    <property type="match status" value="1"/>
</dbReference>
<evidence type="ECO:0000259" key="6">
    <source>
        <dbReference type="Pfam" id="PF00082"/>
    </source>
</evidence>
<dbReference type="SUPFAM" id="SSF49785">
    <property type="entry name" value="Galactose-binding domain-like"/>
    <property type="match status" value="1"/>
</dbReference>
<dbReference type="InterPro" id="IPR000209">
    <property type="entry name" value="Peptidase_S8/S53_dom"/>
</dbReference>
<dbReference type="InterPro" id="IPR036852">
    <property type="entry name" value="Peptidase_S8/S53_dom_sf"/>
</dbReference>
<dbReference type="PRINTS" id="PR00723">
    <property type="entry name" value="SUBTILISIN"/>
</dbReference>